<dbReference type="GO" id="GO:0004623">
    <property type="term" value="F:phospholipase A2 activity"/>
    <property type="evidence" value="ECO:0007669"/>
    <property type="project" value="TreeGrafter"/>
</dbReference>
<protein>
    <submittedName>
        <fullName evidence="5">H-REV 107-likeprotein</fullName>
    </submittedName>
    <submittedName>
        <fullName evidence="6">Lecithin retinol acyltransferase family protein</fullName>
    </submittedName>
</protein>
<feature type="domain" description="LRAT" evidence="4">
    <location>
        <begin position="36"/>
        <end position="102"/>
    </location>
</feature>
<dbReference type="InterPro" id="IPR007053">
    <property type="entry name" value="LRAT_dom"/>
</dbReference>
<organism evidence="5 7">
    <name type="scientific">Vibrio cholerae</name>
    <dbReference type="NCBI Taxonomy" id="666"/>
    <lineage>
        <taxon>Bacteria</taxon>
        <taxon>Pseudomonadati</taxon>
        <taxon>Pseudomonadota</taxon>
        <taxon>Gammaproteobacteria</taxon>
        <taxon>Vibrionales</taxon>
        <taxon>Vibrionaceae</taxon>
        <taxon>Vibrio</taxon>
    </lineage>
</organism>
<dbReference type="GO" id="GO:0005737">
    <property type="term" value="C:cytoplasm"/>
    <property type="evidence" value="ECO:0007669"/>
    <property type="project" value="TreeGrafter"/>
</dbReference>
<proteinExistence type="predicted"/>
<evidence type="ECO:0000256" key="3">
    <source>
        <dbReference type="ARBA" id="ARBA00023098"/>
    </source>
</evidence>
<dbReference type="EMBL" id="JAHBND010000261">
    <property type="protein sequence ID" value="MBS7672990.1"/>
    <property type="molecule type" value="Genomic_DNA"/>
</dbReference>
<reference evidence="6" key="3">
    <citation type="submission" date="2023-08" db="EMBL/GenBank/DDBJ databases">
        <title>Vibrio cholerae Outbreaks in Tanzania Exemplify Founder Flush: Simultaneous Increases in Population Size and Genetic Diversity.</title>
        <authorList>
            <person name="Debes A.K."/>
            <person name="Mohammed A."/>
            <person name="Maseke I."/>
            <person name="Almeida M."/>
            <person name="Li S."/>
            <person name="Matimba H."/>
            <person name="Joachim A."/>
            <person name="Mizinduko M."/>
            <person name="Nyanga S."/>
            <person name="Kelly M."/>
            <person name="Kachwamba Y."/>
            <person name="Schaffer A.M."/>
            <person name="Nyanga A.S."/>
            <person name="Mghamba J."/>
            <person name="Mosha F.S."/>
            <person name="Sack D.A."/>
            <person name="Stine O.C."/>
        </authorList>
    </citation>
    <scope>NUCLEOTIDE SEQUENCE</scope>
    <source>
        <strain evidence="6">TDS0091212</strain>
    </source>
</reference>
<dbReference type="GO" id="GO:0016410">
    <property type="term" value="F:N-acyltransferase activity"/>
    <property type="evidence" value="ECO:0007669"/>
    <property type="project" value="TreeGrafter"/>
</dbReference>
<dbReference type="KEGG" id="vcq:EN18_00420"/>
<name>A0A0H6TRV0_VIBCL</name>
<keyword evidence="6" id="KW-0012">Acyltransferase</keyword>
<dbReference type="EMBL" id="CWQY01000145">
    <property type="protein sequence ID" value="CSD54200.1"/>
    <property type="molecule type" value="Genomic_DNA"/>
</dbReference>
<accession>A0A0H6TRV0</accession>
<keyword evidence="1" id="KW-0808">Transferase</keyword>
<dbReference type="AlphaFoldDB" id="A0A0H6TRV0"/>
<evidence type="ECO:0000313" key="6">
    <source>
        <dbReference type="EMBL" id="MBS7672990.1"/>
    </source>
</evidence>
<reference evidence="6" key="2">
    <citation type="submission" date="2021-05" db="EMBL/GenBank/DDBJ databases">
        <authorList>
            <person name="Stine C."/>
        </authorList>
    </citation>
    <scope>NUCLEOTIDE SEQUENCE</scope>
    <source>
        <strain evidence="6">TDS0091212</strain>
    </source>
</reference>
<dbReference type="Proteomes" id="UP000041770">
    <property type="component" value="Unassembled WGS sequence"/>
</dbReference>
<keyword evidence="3" id="KW-0443">Lipid metabolism</keyword>
<evidence type="ECO:0000313" key="7">
    <source>
        <dbReference type="Proteomes" id="UP000041770"/>
    </source>
</evidence>
<evidence type="ECO:0000313" key="5">
    <source>
        <dbReference type="EMBL" id="CSD54200.1"/>
    </source>
</evidence>
<dbReference type="InterPro" id="IPR051496">
    <property type="entry name" value="H-rev107_PLA/AT"/>
</dbReference>
<evidence type="ECO:0000256" key="1">
    <source>
        <dbReference type="ARBA" id="ARBA00022679"/>
    </source>
</evidence>
<keyword evidence="2" id="KW-0378">Hydrolase</keyword>
<dbReference type="RefSeq" id="WP_000009888.1">
    <property type="nucleotide sequence ID" value="NZ_AP018677.1"/>
</dbReference>
<dbReference type="Pfam" id="PF04970">
    <property type="entry name" value="LRAT"/>
    <property type="match status" value="1"/>
</dbReference>
<evidence type="ECO:0000256" key="2">
    <source>
        <dbReference type="ARBA" id="ARBA00022801"/>
    </source>
</evidence>
<sequence>MSFQNLNAGDIVVSNFGVYQHWSLVSDALCEKGLPMLISATQRNGTVQEETWDVVTQGKHTYPAKVTYDRPVSEVLELARSQIGTWKYSLTDRNCEHFVKWATGLKMSSTQVIAGATGAVLGASLVGLYSENPKFAKFLGGALALGSLAVLATKAVEKK</sequence>
<dbReference type="Gene3D" id="3.90.1720.10">
    <property type="entry name" value="endopeptidase domain like (from Nostoc punctiforme)"/>
    <property type="match status" value="1"/>
</dbReference>
<gene>
    <name evidence="5" type="ORF">ERS013200_04359</name>
    <name evidence="6" type="ORF">KIN13_06010</name>
</gene>
<dbReference type="PANTHER" id="PTHR13943:SF77">
    <property type="entry name" value="LRAT DOMAIN-CONTAINING PROTEIN"/>
    <property type="match status" value="1"/>
</dbReference>
<dbReference type="PANTHER" id="PTHR13943">
    <property type="entry name" value="HRAS-LIKE SUPPRESSOR - RELATED"/>
    <property type="match status" value="1"/>
</dbReference>
<dbReference type="Proteomes" id="UP001196338">
    <property type="component" value="Unassembled WGS sequence"/>
</dbReference>
<dbReference type="GO" id="GO:0070292">
    <property type="term" value="P:N-acylphosphatidylethanolamine metabolic process"/>
    <property type="evidence" value="ECO:0007669"/>
    <property type="project" value="TreeGrafter"/>
</dbReference>
<evidence type="ECO:0000259" key="4">
    <source>
        <dbReference type="Pfam" id="PF04970"/>
    </source>
</evidence>
<dbReference type="GO" id="GO:0008970">
    <property type="term" value="F:phospholipase A1 activity"/>
    <property type="evidence" value="ECO:0007669"/>
    <property type="project" value="TreeGrafter"/>
</dbReference>
<reference evidence="5 7" key="1">
    <citation type="submission" date="2015-07" db="EMBL/GenBank/DDBJ databases">
        <authorList>
            <consortium name="Pathogen Informatics"/>
        </authorList>
    </citation>
    <scope>NUCLEOTIDE SEQUENCE [LARGE SCALE GENOMIC DNA]</scope>
    <source>
        <strain evidence="5 7">A316</strain>
    </source>
</reference>